<sequence>MTYFNKDNATPPPTPLPFDTESSRQDQACQWLIENDLSTLPDEENSDFQKWLNQDSRNLGAYIRAHVHFESLNYIRTAPPPACTQQSPPPLARRAFLSQAMVAGVAGLGLLLQPDMTTADDGTFLLKNSKLLPRHVLLEQDEVVLDVKTEAHSKHVTKRMIADIVTGRMGVKVKNGLQLHAQNMVFKGDCLDCDVVLTHNSLEVALYNGALTWHHATQRGVSQSPSLLTFRQDPTKGLIAKSLNLTAQDIQKHKAWRYNQVIFDRTSLAEAAAILNHYTTRPVYIASKRLAQAHVSGTFGFGMPEDFAQAVCTLFKCHQHPTAQNIVLADA</sequence>
<evidence type="ECO:0000256" key="1">
    <source>
        <dbReference type="SAM" id="MobiDB-lite"/>
    </source>
</evidence>
<dbReference type="AlphaFoldDB" id="A0A251ZZX8"/>
<protein>
    <recommendedName>
        <fullName evidence="4">FecR N-terminal domain-containing protein</fullName>
    </recommendedName>
</protein>
<evidence type="ECO:0000313" key="2">
    <source>
        <dbReference type="EMBL" id="OUI80296.1"/>
    </source>
</evidence>
<gene>
    <name evidence="2" type="ORF">HK12_09225</name>
</gene>
<dbReference type="RefSeq" id="WP_086552782.1">
    <property type="nucleotide sequence ID" value="NZ_JBDNON010000002.1"/>
</dbReference>
<dbReference type="Proteomes" id="UP000194639">
    <property type="component" value="Unassembled WGS sequence"/>
</dbReference>
<comment type="caution">
    <text evidence="2">The sequence shown here is derived from an EMBL/GenBank/DDBJ whole genome shotgun (WGS) entry which is preliminary data.</text>
</comment>
<evidence type="ECO:0000313" key="3">
    <source>
        <dbReference type="Proteomes" id="UP000194639"/>
    </source>
</evidence>
<feature type="region of interest" description="Disordered" evidence="1">
    <location>
        <begin position="1"/>
        <end position="25"/>
    </location>
</feature>
<reference evidence="2 3" key="1">
    <citation type="submission" date="2014-06" db="EMBL/GenBank/DDBJ databases">
        <authorList>
            <person name="Ju J."/>
            <person name="Zhang J."/>
        </authorList>
    </citation>
    <scope>NUCLEOTIDE SEQUENCE [LARGE SCALE GENOMIC DNA]</scope>
    <source>
        <strain evidence="2">DmW_045</strain>
    </source>
</reference>
<dbReference type="EMBL" id="JOMO01000036">
    <property type="protein sequence ID" value="OUI80296.1"/>
    <property type="molecule type" value="Genomic_DNA"/>
</dbReference>
<evidence type="ECO:0008006" key="4">
    <source>
        <dbReference type="Google" id="ProtNLM"/>
    </source>
</evidence>
<organism evidence="2 3">
    <name type="scientific">Acetobacter orientalis</name>
    <dbReference type="NCBI Taxonomy" id="146474"/>
    <lineage>
        <taxon>Bacteria</taxon>
        <taxon>Pseudomonadati</taxon>
        <taxon>Pseudomonadota</taxon>
        <taxon>Alphaproteobacteria</taxon>
        <taxon>Acetobacterales</taxon>
        <taxon>Acetobacteraceae</taxon>
        <taxon>Acetobacter</taxon>
    </lineage>
</organism>
<proteinExistence type="predicted"/>
<name>A0A251ZZX8_9PROT</name>
<accession>A0A251ZZX8</accession>